<feature type="compositionally biased region" description="Basic residues" evidence="1">
    <location>
        <begin position="74"/>
        <end position="83"/>
    </location>
</feature>
<dbReference type="PROSITE" id="PS50238">
    <property type="entry name" value="RHOGAP"/>
    <property type="match status" value="1"/>
</dbReference>
<feature type="compositionally biased region" description="Low complexity" evidence="1">
    <location>
        <begin position="1028"/>
        <end position="1038"/>
    </location>
</feature>
<feature type="domain" description="Rho-GAP" evidence="2">
    <location>
        <begin position="613"/>
        <end position="848"/>
    </location>
</feature>
<feature type="compositionally biased region" description="Acidic residues" evidence="1">
    <location>
        <begin position="293"/>
        <end position="306"/>
    </location>
</feature>
<dbReference type="InterPro" id="IPR000198">
    <property type="entry name" value="RhoGAP_dom"/>
</dbReference>
<feature type="region of interest" description="Disordered" evidence="1">
    <location>
        <begin position="717"/>
        <end position="744"/>
    </location>
</feature>
<feature type="compositionally biased region" description="Polar residues" evidence="1">
    <location>
        <begin position="357"/>
        <end position="368"/>
    </location>
</feature>
<dbReference type="GO" id="GO:0031267">
    <property type="term" value="F:small GTPase binding"/>
    <property type="evidence" value="ECO:0007669"/>
    <property type="project" value="InterPro"/>
</dbReference>
<feature type="compositionally biased region" description="Polar residues" evidence="1">
    <location>
        <begin position="855"/>
        <end position="879"/>
    </location>
</feature>
<dbReference type="OrthoDB" id="185175at2759"/>
<feature type="region of interest" description="Disordered" evidence="1">
    <location>
        <begin position="1006"/>
        <end position="1048"/>
    </location>
</feature>
<feature type="compositionally biased region" description="Polar residues" evidence="1">
    <location>
        <begin position="273"/>
        <end position="284"/>
    </location>
</feature>
<proteinExistence type="predicted"/>
<evidence type="ECO:0000259" key="2">
    <source>
        <dbReference type="PROSITE" id="PS50238"/>
    </source>
</evidence>
<protein>
    <recommendedName>
        <fullName evidence="2">Rho-GAP domain-containing protein</fullName>
    </recommendedName>
</protein>
<dbReference type="EMBL" id="WIUZ02000001">
    <property type="protein sequence ID" value="KAF9792556.1"/>
    <property type="molecule type" value="Genomic_DNA"/>
</dbReference>
<feature type="compositionally biased region" description="Basic and acidic residues" evidence="1">
    <location>
        <begin position="84"/>
        <end position="107"/>
    </location>
</feature>
<feature type="region of interest" description="Disordered" evidence="1">
    <location>
        <begin position="1059"/>
        <end position="1078"/>
    </location>
</feature>
<dbReference type="InterPro" id="IPR008936">
    <property type="entry name" value="Rho_GTPase_activation_prot"/>
</dbReference>
<dbReference type="AlphaFoldDB" id="A0A9P6LCJ3"/>
<dbReference type="GO" id="GO:0005096">
    <property type="term" value="F:GTPase activator activity"/>
    <property type="evidence" value="ECO:0007669"/>
    <property type="project" value="InterPro"/>
</dbReference>
<feature type="compositionally biased region" description="Low complexity" evidence="1">
    <location>
        <begin position="10"/>
        <end position="20"/>
    </location>
</feature>
<name>A0A9P6LCJ3_9AGAM</name>
<feature type="compositionally biased region" description="Low complexity" evidence="1">
    <location>
        <begin position="533"/>
        <end position="546"/>
    </location>
</feature>
<dbReference type="SMART" id="SM00324">
    <property type="entry name" value="RhoGAP"/>
    <property type="match status" value="1"/>
</dbReference>
<feature type="compositionally biased region" description="Low complexity" evidence="1">
    <location>
        <begin position="1006"/>
        <end position="1017"/>
    </location>
</feature>
<feature type="compositionally biased region" description="Pro residues" evidence="1">
    <location>
        <begin position="156"/>
        <end position="174"/>
    </location>
</feature>
<feature type="compositionally biased region" description="Basic and acidic residues" evidence="1">
    <location>
        <begin position="1102"/>
        <end position="1111"/>
    </location>
</feature>
<dbReference type="SUPFAM" id="SSF48350">
    <property type="entry name" value="GTPase activation domain, GAP"/>
    <property type="match status" value="1"/>
</dbReference>
<feature type="compositionally biased region" description="Polar residues" evidence="1">
    <location>
        <begin position="1068"/>
        <end position="1078"/>
    </location>
</feature>
<feature type="compositionally biased region" description="Polar residues" evidence="1">
    <location>
        <begin position="308"/>
        <end position="331"/>
    </location>
</feature>
<keyword evidence="4" id="KW-1185">Reference proteome</keyword>
<feature type="compositionally biased region" description="Low complexity" evidence="1">
    <location>
        <begin position="200"/>
        <end position="211"/>
    </location>
</feature>
<dbReference type="Pfam" id="PF00620">
    <property type="entry name" value="RhoGAP"/>
    <property type="match status" value="2"/>
</dbReference>
<organism evidence="3 4">
    <name type="scientific">Thelephora terrestris</name>
    <dbReference type="NCBI Taxonomy" id="56493"/>
    <lineage>
        <taxon>Eukaryota</taxon>
        <taxon>Fungi</taxon>
        <taxon>Dikarya</taxon>
        <taxon>Basidiomycota</taxon>
        <taxon>Agaricomycotina</taxon>
        <taxon>Agaricomycetes</taxon>
        <taxon>Thelephorales</taxon>
        <taxon>Thelephoraceae</taxon>
        <taxon>Thelephora</taxon>
    </lineage>
</organism>
<evidence type="ECO:0000313" key="4">
    <source>
        <dbReference type="Proteomes" id="UP000736335"/>
    </source>
</evidence>
<feature type="compositionally biased region" description="Low complexity" evidence="1">
    <location>
        <begin position="507"/>
        <end position="521"/>
    </location>
</feature>
<dbReference type="Proteomes" id="UP000736335">
    <property type="component" value="Unassembled WGS sequence"/>
</dbReference>
<feature type="compositionally biased region" description="Polar residues" evidence="1">
    <location>
        <begin position="54"/>
        <end position="72"/>
    </location>
</feature>
<reference evidence="3" key="2">
    <citation type="submission" date="2020-11" db="EMBL/GenBank/DDBJ databases">
        <authorList>
            <consortium name="DOE Joint Genome Institute"/>
            <person name="Kuo A."/>
            <person name="Miyauchi S."/>
            <person name="Kiss E."/>
            <person name="Drula E."/>
            <person name="Kohler A."/>
            <person name="Sanchez-Garcia M."/>
            <person name="Andreopoulos B."/>
            <person name="Barry K.W."/>
            <person name="Bonito G."/>
            <person name="Buee M."/>
            <person name="Carver A."/>
            <person name="Chen C."/>
            <person name="Cichocki N."/>
            <person name="Clum A."/>
            <person name="Culley D."/>
            <person name="Crous P.W."/>
            <person name="Fauchery L."/>
            <person name="Girlanda M."/>
            <person name="Hayes R."/>
            <person name="Keri Z."/>
            <person name="Labutti K."/>
            <person name="Lipzen A."/>
            <person name="Lombard V."/>
            <person name="Magnuson J."/>
            <person name="Maillard F."/>
            <person name="Morin E."/>
            <person name="Murat C."/>
            <person name="Nolan M."/>
            <person name="Ohm R."/>
            <person name="Pangilinan J."/>
            <person name="Pereira M."/>
            <person name="Perotto S."/>
            <person name="Peter M."/>
            <person name="Riley R."/>
            <person name="Sitrit Y."/>
            <person name="Stielow B."/>
            <person name="Szollosi G."/>
            <person name="Zifcakova L."/>
            <person name="Stursova M."/>
            <person name="Spatafora J.W."/>
            <person name="Tedersoo L."/>
            <person name="Vaario L.-M."/>
            <person name="Yamada A."/>
            <person name="Yan M."/>
            <person name="Wang P."/>
            <person name="Xu J."/>
            <person name="Bruns T."/>
            <person name="Baldrian P."/>
            <person name="Vilgalys R."/>
            <person name="Henrissat B."/>
            <person name="Grigoriev I.V."/>
            <person name="Hibbett D."/>
            <person name="Nagy L.G."/>
            <person name="Martin F.M."/>
        </authorList>
    </citation>
    <scope>NUCLEOTIDE SEQUENCE</scope>
    <source>
        <strain evidence="3">UH-Tt-Lm1</strain>
    </source>
</reference>
<comment type="caution">
    <text evidence="3">The sequence shown here is derived from an EMBL/GenBank/DDBJ whole genome shotgun (WGS) entry which is preliminary data.</text>
</comment>
<feature type="region of interest" description="Disordered" evidence="1">
    <location>
        <begin position="465"/>
        <end position="552"/>
    </location>
</feature>
<feature type="compositionally biased region" description="Polar residues" evidence="1">
    <location>
        <begin position="1131"/>
        <end position="1141"/>
    </location>
</feature>
<feature type="region of interest" description="Disordered" evidence="1">
    <location>
        <begin position="1"/>
        <end position="331"/>
    </location>
</feature>
<dbReference type="InterPro" id="IPR039767">
    <property type="entry name" value="RALBP1"/>
</dbReference>
<gene>
    <name evidence="3" type="ORF">BJ322DRAFT_56272</name>
</gene>
<dbReference type="PANTHER" id="PTHR12783:SF5">
    <property type="entry name" value="RALA-BINDING PROTEIN 1"/>
    <property type="match status" value="1"/>
</dbReference>
<evidence type="ECO:0000313" key="3">
    <source>
        <dbReference type="EMBL" id="KAF9792556.1"/>
    </source>
</evidence>
<feature type="compositionally biased region" description="Polar residues" evidence="1">
    <location>
        <begin position="468"/>
        <end position="488"/>
    </location>
</feature>
<evidence type="ECO:0000256" key="1">
    <source>
        <dbReference type="SAM" id="MobiDB-lite"/>
    </source>
</evidence>
<feature type="region of interest" description="Disordered" evidence="1">
    <location>
        <begin position="899"/>
        <end position="973"/>
    </location>
</feature>
<dbReference type="Gene3D" id="1.10.555.10">
    <property type="entry name" value="Rho GTPase activation protein"/>
    <property type="match status" value="1"/>
</dbReference>
<feature type="region of interest" description="Disordered" evidence="1">
    <location>
        <begin position="346"/>
        <end position="375"/>
    </location>
</feature>
<dbReference type="PANTHER" id="PTHR12783">
    <property type="entry name" value="RALA BINDING PROTEIN 1 RALBP1"/>
    <property type="match status" value="1"/>
</dbReference>
<dbReference type="GO" id="GO:0007264">
    <property type="term" value="P:small GTPase-mediated signal transduction"/>
    <property type="evidence" value="ECO:0007669"/>
    <property type="project" value="InterPro"/>
</dbReference>
<feature type="compositionally biased region" description="Low complexity" evidence="1">
    <location>
        <begin position="900"/>
        <end position="914"/>
    </location>
</feature>
<accession>A0A9P6LCJ3</accession>
<feature type="compositionally biased region" description="Basic and acidic residues" evidence="1">
    <location>
        <begin position="223"/>
        <end position="244"/>
    </location>
</feature>
<feature type="compositionally biased region" description="Polar residues" evidence="1">
    <location>
        <begin position="922"/>
        <end position="935"/>
    </location>
</feature>
<feature type="compositionally biased region" description="Pro residues" evidence="1">
    <location>
        <begin position="29"/>
        <end position="39"/>
    </location>
</feature>
<sequence>MNAESPASLSSSGTGTSTTGQMVNRHAPVPLPGRPPSPFVAPTSKSRRFHLPLQSVTGITNGKMGQTQSTGPNKLKRAFGPRWKKSDETEKDEKEKGSDKSRDRSGDDNSSIPAQNLSQVSLSTSLPLPASNPPPSAIARHLGRLAPRKLSMSSPVPLPPIQSPPAPSPPPPSSSPQSCAKPDSTVDENAPVIINSLGVSTSMQPQTPTSTRSDDPSPVQHVEPQRRARNHSDSPAKDDWRKSDSTMASHVTIRPGAGLPRATRPASVAESAHSVNTIVPSSRRVSMIVPDSDLVEENDSGSEEEQGVPTTNPPLQFSSTPSLRLTDVSNRQSTLIGSTASFYSRIESEPEPPASHCSHSTSIRQQPGPSRVLPPVWTEANEHGVLSSINEQSRSIGSGIRGRLAAWTSHRENRHSPPPSPVAETNRSVSPKLPGGFRQTTLSISGNLAPAAIDLGKRAMEKIGRSWGSKSNHPPVQSSSKTDLNSFSTPPPSYKDKFSEYIHRSHPNNSGSSHSISLSNSSKHKRRTPDGHSGTWSISSSQSSVSIDDKMSTQSGATNLNFGRIMRGPLNVGGGAVFGRRLFDCVRDTAADDVKQKLLSGDYYEGWEVDEIPPLQDRLLPALVLRCAQHLLTWGVREEGLFRLSGRASQVNRLRAEFDQGVDYDLAECDPCDVDPHVIASLFKAYLRALPESILTNALYPYFEAVMVAEETSEIQKTGNSTRGIGSAGPSLPSGPKTGIQMRKPPSLSTLAMPTFNGVRLPSQSSIYALAGLIIRLPKENRDLLHTLVELIKATANNSQRTKMPMANLLLVFCPSLNIKPGLLRVLCESEDIWKAPPKTVKTPAQSDPGAQENFGASQPSSAESSPITEDSESVSSTGAVPRNVRARRGAVQTIYAQASDSSLSISSPPDMVSADSRSLRDNTSASDKSFSDVLNNEDKLAREPSPPLSSSAESLVTPSTSSKPPSFVFSAAKDTPLAPPMIADQSQPPFEQSLQAIATSPIPFPTSVSAPATPSSNRKSLSFPNIPFSATPSSPSPTRKRSSRPSLNLLFSKKSGSSLRSMSISSPIPQVQPTSMATVDTQPPVLQLPLNDSPFKLDFPARESENDGKKLSGYKNSGLTLLQPPPPMSRINSGASTDSPVSAMYETPEGTPSGSMISLNRDYTYEPSSSNRASGLRCPSRLSIAFSDEDKEEDGWSTSVLCAVDNMTTQPPQVNTAGP</sequence>
<reference evidence="3" key="1">
    <citation type="journal article" date="2020" name="Nat. Commun.">
        <title>Large-scale genome sequencing of mycorrhizal fungi provides insights into the early evolution of symbiotic traits.</title>
        <authorList>
            <person name="Miyauchi S."/>
            <person name="Kiss E."/>
            <person name="Kuo A."/>
            <person name="Drula E."/>
            <person name="Kohler A."/>
            <person name="Sanchez-Garcia M."/>
            <person name="Morin E."/>
            <person name="Andreopoulos B."/>
            <person name="Barry K.W."/>
            <person name="Bonito G."/>
            <person name="Buee M."/>
            <person name="Carver A."/>
            <person name="Chen C."/>
            <person name="Cichocki N."/>
            <person name="Clum A."/>
            <person name="Culley D."/>
            <person name="Crous P.W."/>
            <person name="Fauchery L."/>
            <person name="Girlanda M."/>
            <person name="Hayes R.D."/>
            <person name="Keri Z."/>
            <person name="LaButti K."/>
            <person name="Lipzen A."/>
            <person name="Lombard V."/>
            <person name="Magnuson J."/>
            <person name="Maillard F."/>
            <person name="Murat C."/>
            <person name="Nolan M."/>
            <person name="Ohm R.A."/>
            <person name="Pangilinan J."/>
            <person name="Pereira M.F."/>
            <person name="Perotto S."/>
            <person name="Peter M."/>
            <person name="Pfister S."/>
            <person name="Riley R."/>
            <person name="Sitrit Y."/>
            <person name="Stielow J.B."/>
            <person name="Szollosi G."/>
            <person name="Zifcakova L."/>
            <person name="Stursova M."/>
            <person name="Spatafora J.W."/>
            <person name="Tedersoo L."/>
            <person name="Vaario L.M."/>
            <person name="Yamada A."/>
            <person name="Yan M."/>
            <person name="Wang P."/>
            <person name="Xu J."/>
            <person name="Bruns T."/>
            <person name="Baldrian P."/>
            <person name="Vilgalys R."/>
            <person name="Dunand C."/>
            <person name="Henrissat B."/>
            <person name="Grigoriev I.V."/>
            <person name="Hibbett D."/>
            <person name="Nagy L.G."/>
            <person name="Martin F.M."/>
        </authorList>
    </citation>
    <scope>NUCLEOTIDE SEQUENCE</scope>
    <source>
        <strain evidence="3">UH-Tt-Lm1</strain>
    </source>
</reference>
<feature type="region of interest" description="Disordered" evidence="1">
    <location>
        <begin position="409"/>
        <end position="441"/>
    </location>
</feature>
<feature type="region of interest" description="Disordered" evidence="1">
    <location>
        <begin position="838"/>
        <end position="886"/>
    </location>
</feature>
<feature type="region of interest" description="Disordered" evidence="1">
    <location>
        <begin position="1102"/>
        <end position="1158"/>
    </location>
</feature>
<feature type="compositionally biased region" description="Basic and acidic residues" evidence="1">
    <location>
        <begin position="494"/>
        <end position="503"/>
    </location>
</feature>